<keyword evidence="9" id="KW-0677">Repeat</keyword>
<dbReference type="SMART" id="SM00314">
    <property type="entry name" value="RA"/>
    <property type="match status" value="1"/>
</dbReference>
<evidence type="ECO:0000313" key="21">
    <source>
        <dbReference type="EMBL" id="AMD22782.1"/>
    </source>
</evidence>
<dbReference type="InterPro" id="IPR032675">
    <property type="entry name" value="LRR_dom_sf"/>
</dbReference>
<reference evidence="21 22" key="1">
    <citation type="submission" date="2016-01" db="EMBL/GenBank/DDBJ databases">
        <title>Genome sequence of the yeast Holleya sinecauda.</title>
        <authorList>
            <person name="Dietrich F.S."/>
        </authorList>
    </citation>
    <scope>NUCLEOTIDE SEQUENCE [LARGE SCALE GENOMIC DNA]</scope>
    <source>
        <strain evidence="21 22">ATCC 58844</strain>
    </source>
</reference>
<evidence type="ECO:0000256" key="12">
    <source>
        <dbReference type="ARBA" id="ARBA00022842"/>
    </source>
</evidence>
<keyword evidence="8" id="KW-0479">Metal-binding</keyword>
<dbReference type="InterPro" id="IPR001932">
    <property type="entry name" value="PPM-type_phosphatase-like_dom"/>
</dbReference>
<dbReference type="SUPFAM" id="SSF52058">
    <property type="entry name" value="L domain-like"/>
    <property type="match status" value="2"/>
</dbReference>
<feature type="region of interest" description="Disordered" evidence="17">
    <location>
        <begin position="1"/>
        <end position="31"/>
    </location>
</feature>
<comment type="function">
    <text evidence="3">Plays essential roles in regulation of cellular metabolism by catalyzing the synthesis of a second messenger, cAMP.</text>
</comment>
<organism evidence="21 22">
    <name type="scientific">Eremothecium sinecaudum</name>
    <dbReference type="NCBI Taxonomy" id="45286"/>
    <lineage>
        <taxon>Eukaryota</taxon>
        <taxon>Fungi</taxon>
        <taxon>Dikarya</taxon>
        <taxon>Ascomycota</taxon>
        <taxon>Saccharomycotina</taxon>
        <taxon>Saccharomycetes</taxon>
        <taxon>Saccharomycetales</taxon>
        <taxon>Saccharomycetaceae</taxon>
        <taxon>Eremothecium</taxon>
    </lineage>
</organism>
<dbReference type="PROSITE" id="PS50200">
    <property type="entry name" value="RA"/>
    <property type="match status" value="1"/>
</dbReference>
<evidence type="ECO:0000256" key="8">
    <source>
        <dbReference type="ARBA" id="ARBA00022723"/>
    </source>
</evidence>
<dbReference type="InterPro" id="IPR048580">
    <property type="entry name" value="CYAA_C"/>
</dbReference>
<keyword evidence="14" id="KW-0456">Lyase</keyword>
<evidence type="ECO:0000256" key="6">
    <source>
        <dbReference type="ARBA" id="ARBA00021420"/>
    </source>
</evidence>
<dbReference type="GO" id="GO:0035556">
    <property type="term" value="P:intracellular signal transduction"/>
    <property type="evidence" value="ECO:0007669"/>
    <property type="project" value="InterPro"/>
</dbReference>
<proteinExistence type="inferred from homology"/>
<evidence type="ECO:0000256" key="9">
    <source>
        <dbReference type="ARBA" id="ARBA00022737"/>
    </source>
</evidence>
<dbReference type="GeneID" id="28726146"/>
<dbReference type="GO" id="GO:0005737">
    <property type="term" value="C:cytoplasm"/>
    <property type="evidence" value="ECO:0007669"/>
    <property type="project" value="TreeGrafter"/>
</dbReference>
<dbReference type="GO" id="GO:0005524">
    <property type="term" value="F:ATP binding"/>
    <property type="evidence" value="ECO:0007669"/>
    <property type="project" value="UniProtKB-KW"/>
</dbReference>
<feature type="compositionally biased region" description="Polar residues" evidence="17">
    <location>
        <begin position="446"/>
        <end position="462"/>
    </location>
</feature>
<feature type="compositionally biased region" description="Low complexity" evidence="17">
    <location>
        <begin position="434"/>
        <end position="445"/>
    </location>
</feature>
<feature type="region of interest" description="Disordered" evidence="17">
    <location>
        <begin position="354"/>
        <end position="383"/>
    </location>
</feature>
<evidence type="ECO:0000256" key="17">
    <source>
        <dbReference type="SAM" id="MobiDB-lite"/>
    </source>
</evidence>
<dbReference type="SMART" id="SM00365">
    <property type="entry name" value="LRR_SD22"/>
    <property type="match status" value="9"/>
</dbReference>
<name>A0A0X8HWJ3_9SACH</name>
<dbReference type="PROSITE" id="PS50125">
    <property type="entry name" value="GUANYLATE_CYCLASE_2"/>
    <property type="match status" value="1"/>
</dbReference>
<accession>A0A0X8HWJ3</accession>
<dbReference type="Pfam" id="PF00211">
    <property type="entry name" value="Guanylate_cyc"/>
    <property type="match status" value="1"/>
</dbReference>
<keyword evidence="10" id="KW-0547">Nucleotide-binding</keyword>
<evidence type="ECO:0000259" key="18">
    <source>
        <dbReference type="PROSITE" id="PS50125"/>
    </source>
</evidence>
<dbReference type="PANTHER" id="PTHR48051:SF1">
    <property type="entry name" value="RAS SUPPRESSOR PROTEIN 1"/>
    <property type="match status" value="1"/>
</dbReference>
<dbReference type="Pfam" id="PF13855">
    <property type="entry name" value="LRR_8"/>
    <property type="match status" value="4"/>
</dbReference>
<keyword evidence="22" id="KW-1185">Reference proteome</keyword>
<feature type="domain" description="PPM-type phosphatase" evidence="20">
    <location>
        <begin position="1242"/>
        <end position="1510"/>
    </location>
</feature>
<keyword evidence="7" id="KW-0433">Leucine-rich repeat</keyword>
<dbReference type="Pfam" id="PF23010">
    <property type="entry name" value="RA_3"/>
    <property type="match status" value="1"/>
</dbReference>
<dbReference type="Gene3D" id="3.30.70.1230">
    <property type="entry name" value="Nucleotide cyclase"/>
    <property type="match status" value="1"/>
</dbReference>
<evidence type="ECO:0000256" key="14">
    <source>
        <dbReference type="ARBA" id="ARBA00023239"/>
    </source>
</evidence>
<dbReference type="GO" id="GO:0006171">
    <property type="term" value="P:cAMP biosynthetic process"/>
    <property type="evidence" value="ECO:0007669"/>
    <property type="project" value="UniProtKB-KW"/>
</dbReference>
<dbReference type="Pfam" id="PF21187">
    <property type="entry name" value="CYAA_C"/>
    <property type="match status" value="1"/>
</dbReference>
<evidence type="ECO:0000259" key="20">
    <source>
        <dbReference type="PROSITE" id="PS51746"/>
    </source>
</evidence>
<dbReference type="CDD" id="cd07302">
    <property type="entry name" value="CHD"/>
    <property type="match status" value="1"/>
</dbReference>
<dbReference type="SMART" id="SM00332">
    <property type="entry name" value="PP2Cc"/>
    <property type="match status" value="1"/>
</dbReference>
<dbReference type="GO" id="GO:0004016">
    <property type="term" value="F:adenylate cyclase activity"/>
    <property type="evidence" value="ECO:0007669"/>
    <property type="project" value="UniProtKB-EC"/>
</dbReference>
<protein>
    <recommendedName>
        <fullName evidence="6">Adenylate cyclase</fullName>
        <ecNumber evidence="5">4.6.1.1</ecNumber>
    </recommendedName>
    <alternativeName>
        <fullName evidence="15">ATP pyrophosphate-lyase</fullName>
    </alternativeName>
    <alternativeName>
        <fullName evidence="16">Adenylyl cyclase</fullName>
    </alternativeName>
</protein>
<comment type="similarity">
    <text evidence="4">Belongs to the adenylyl cyclase class-3 family.</text>
</comment>
<dbReference type="RefSeq" id="XP_017989778.1">
    <property type="nucleotide sequence ID" value="XM_018134289.1"/>
</dbReference>
<evidence type="ECO:0000313" key="22">
    <source>
        <dbReference type="Proteomes" id="UP000243052"/>
    </source>
</evidence>
<feature type="compositionally biased region" description="Basic residues" evidence="17">
    <location>
        <begin position="417"/>
        <end position="433"/>
    </location>
</feature>
<dbReference type="OrthoDB" id="2021138at2759"/>
<dbReference type="STRING" id="45286.A0A0X8HWJ3"/>
<evidence type="ECO:0000256" key="5">
    <source>
        <dbReference type="ARBA" id="ARBA00012201"/>
    </source>
</evidence>
<evidence type="ECO:0000256" key="7">
    <source>
        <dbReference type="ARBA" id="ARBA00022614"/>
    </source>
</evidence>
<dbReference type="InterPro" id="IPR001611">
    <property type="entry name" value="Leu-rich_rpt"/>
</dbReference>
<feature type="compositionally biased region" description="Polar residues" evidence="17">
    <location>
        <begin position="354"/>
        <end position="378"/>
    </location>
</feature>
<dbReference type="InterPro" id="IPR055071">
    <property type="entry name" value="RA_PHLPP-like"/>
</dbReference>
<dbReference type="InterPro" id="IPR000159">
    <property type="entry name" value="RA_dom"/>
</dbReference>
<keyword evidence="13" id="KW-0115">cAMP biosynthesis</keyword>
<dbReference type="PROSITE" id="PS51450">
    <property type="entry name" value="LRR"/>
    <property type="match status" value="7"/>
</dbReference>
<sequence>MSTSNNSRDNQGGNGLTKNANSGLTDSVSESNKITPFKKHYSMGRITSSNEAGAYVSDIEKPQYEVVADSGVVLTGSGNAQSNVVRNEDIVTEGINMKHYRGLHHPTFTKANQFVTSPLANQVRPTPKKVRVSPKGYNTWRASPSSPSSDNSDDDLRSGGIEHNVSRSPGLPQQPQGPEPIKRIPSRAGSFLKRLAGRKSSLNGDVTAADVELLNSTPMPSSLRRKMNSFIHGIEPKRDIKPQIGAMMPSNERRGSAASVNSFPSTTLWQEGRKSSLVDSMTGSPTATTVSNASNSGLPLFVSDTDQNGIPQNMQPSNYLADGSASSADPPKPGAYFNLDIDLNNISDITSTLQPSSNLHENSGTSLHAGVNSDSGGISSDRLHPNYMSHSDVYSLKSTTQWTAPESWDIDGRVVKPAKHKQRCHNPNHHHHQNQNYTQTHHTGNSEAGPTSSLFNTPQGSVSFEAKGRSAGQQPHSRPLVQRAVSPISMLSSDSITSSHSDSCELSVDSAVEDSIPSGRPGSPLVPTSPNITYNEYNSDQEYDKLEQHLDKYYNDLSDIDYKKKYAIRIFNMDYTFTTLSCTPDTTVKDMIPQIKRKFNVTQGNYQVSLKIGKMAKVLKPSVKPILIQIRLMLLNGYKRSDPLNIMGIEDLSFVFNFVFHPVVTSQLTYEQQQRLNNGEFVHVDLRNMDLTIPPIIFYQHTSEIESLDVSNNVNIFLPLDFIESVVKLSSLRMVNIRASRFPANICEATKLVSLDLERNFIKRIPDIISKLSNLTILNLKCNDLERLPRGFKDLKNLQLLDISFNKFHTYPEVINYCTNLLQIDLSYNKIRSIPDSINQLTKLAKINLSNNRIMSVGPLTRMTDLRTLNLRHNRISTMKCRALNLQNLFLTDNRLTVFEDDLVMLRTLELQSNPLTMLKFRGDNLQNLTSLTINKAKLSRLPDDLFLRLPVLEKLELNENNLTSLTSQIKYLKKLVHLLVAKNKLESLPDEISTLKNLKFLDLHSNNLLVLPQSITSLHLTSLNISSNLLVDHGEFYRELLENSGNLAKSLMFFSAADNQITDKIWGFVNAFKSLKVLNLSYNNIMTLPELELNNLTELYLSGNHLSSLTGETFLKLRSLKVLMLNGNNLQSLPAEISLLSQLTVLDVGSNQLKYNISNYHYDWNWQQNTELRYLNFSGNKRFEIKSAIDYETNTDLSDFTMLKQLRVLGLMDVTLNTSKVPDDSVNFRLRTMGSMINGMEYGVADTLGQKAAVSTRDVTFERFRGNEDECLICLYDGINDQTNSGHKVSQLVRDIYDRILVRSLEKFGDKNSTEIIDALRFSFLQLNKEINSAINSVDSRNNDTINLTATESLTGASVTVVYMKGKQMYTANVGNVTAILSKGNGDYSILTHKHDLSDKKEFERVRISGGYANNNKLNGVSEVSRAVGFFDLLPHIYASPDTTETTLMSTDDMLIIATNNLFCYLSNEKIADFARENKTQPMLAAERLKDCAIAYGCNEKITVICISFDKNIGRQSQFSFNNDLLFGKRLKNFEDLMPKRLQAEISPPTGILAIVFTDIKNSTFLWELFPNAMRTAIKVHNNIMRKKLRVFGGYEVKTEGDAFMVAFPTPISALVWCLTIQMKLLQVEWPEEIASLKYGCMFTDENGEAVYPGLSVRMGIHWGCPVPEIDIVTKRMDYLGPMVNKAARVSGIADGGQITLSSDFVAEFNKIMRLHKMVTEEKKPLKSVYGEEFVGQVLEREIQMLENIGWVFEDLGEQKLKGLETREFITIAYPKSFALRRSFSKEQDSCMFDKDHLFKLEKVSETLENILSVINGGLMEVENNALMNTYLTNDRGVDFSVVNMTGNAWLSFLDQLVTRVESTVAILQLRQRTENGLKLCRTGGKPKKSVFELLDELLAVNGTNNALPATLDSGQKDN</sequence>
<evidence type="ECO:0000256" key="13">
    <source>
        <dbReference type="ARBA" id="ARBA00022998"/>
    </source>
</evidence>
<keyword evidence="12" id="KW-0460">Magnesium</keyword>
<dbReference type="PANTHER" id="PTHR48051">
    <property type="match status" value="1"/>
</dbReference>
<evidence type="ECO:0000256" key="3">
    <source>
        <dbReference type="ARBA" id="ARBA00003896"/>
    </source>
</evidence>
<feature type="domain" description="Guanylate cyclase" evidence="18">
    <location>
        <begin position="1555"/>
        <end position="1692"/>
    </location>
</feature>
<evidence type="ECO:0000256" key="15">
    <source>
        <dbReference type="ARBA" id="ARBA00032597"/>
    </source>
</evidence>
<feature type="region of interest" description="Disordered" evidence="17">
    <location>
        <begin position="417"/>
        <end position="480"/>
    </location>
</feature>
<feature type="region of interest" description="Disordered" evidence="17">
    <location>
        <begin position="119"/>
        <end position="184"/>
    </location>
</feature>
<comment type="cofactor">
    <cofactor evidence="2">
        <name>Mg(2+)</name>
        <dbReference type="ChEBI" id="CHEBI:18420"/>
    </cofactor>
</comment>
<dbReference type="CDD" id="cd00143">
    <property type="entry name" value="PP2Cc"/>
    <property type="match status" value="1"/>
</dbReference>
<comment type="catalytic activity">
    <reaction evidence="1">
        <text>ATP = 3',5'-cyclic AMP + diphosphate</text>
        <dbReference type="Rhea" id="RHEA:15389"/>
        <dbReference type="ChEBI" id="CHEBI:30616"/>
        <dbReference type="ChEBI" id="CHEBI:33019"/>
        <dbReference type="ChEBI" id="CHEBI:58165"/>
        <dbReference type="EC" id="4.6.1.1"/>
    </reaction>
</comment>
<dbReference type="GO" id="GO:0046872">
    <property type="term" value="F:metal ion binding"/>
    <property type="evidence" value="ECO:0007669"/>
    <property type="project" value="UniProtKB-KW"/>
</dbReference>
<dbReference type="SMART" id="SM00364">
    <property type="entry name" value="LRR_BAC"/>
    <property type="match status" value="10"/>
</dbReference>
<feature type="domain" description="Ras-associating" evidence="19">
    <location>
        <begin position="564"/>
        <end position="642"/>
    </location>
</feature>
<dbReference type="Pfam" id="PF00481">
    <property type="entry name" value="PP2C"/>
    <property type="match status" value="1"/>
</dbReference>
<dbReference type="EC" id="4.6.1.1" evidence="5"/>
<dbReference type="EMBL" id="CP014248">
    <property type="protein sequence ID" value="AMD22782.1"/>
    <property type="molecule type" value="Genomic_DNA"/>
</dbReference>
<evidence type="ECO:0000256" key="2">
    <source>
        <dbReference type="ARBA" id="ARBA00001946"/>
    </source>
</evidence>
<dbReference type="PROSITE" id="PS51746">
    <property type="entry name" value="PPM_2"/>
    <property type="match status" value="1"/>
</dbReference>
<dbReference type="SUPFAM" id="SSF55073">
    <property type="entry name" value="Nucleotide cyclase"/>
    <property type="match status" value="1"/>
</dbReference>
<evidence type="ECO:0000256" key="10">
    <source>
        <dbReference type="ARBA" id="ARBA00022741"/>
    </source>
</evidence>
<dbReference type="FunFam" id="3.30.70.1230:FF:000084">
    <property type="entry name" value="Adenylate cyclase"/>
    <property type="match status" value="1"/>
</dbReference>
<dbReference type="Proteomes" id="UP000243052">
    <property type="component" value="Chromosome viii"/>
</dbReference>
<evidence type="ECO:0000256" key="16">
    <source>
        <dbReference type="ARBA" id="ARBA00032637"/>
    </source>
</evidence>
<dbReference type="InterPro" id="IPR036457">
    <property type="entry name" value="PPM-type-like_dom_sf"/>
</dbReference>
<dbReference type="Gene3D" id="3.60.40.10">
    <property type="entry name" value="PPM-type phosphatase domain"/>
    <property type="match status" value="1"/>
</dbReference>
<evidence type="ECO:0000256" key="1">
    <source>
        <dbReference type="ARBA" id="ARBA00001593"/>
    </source>
</evidence>
<evidence type="ECO:0000256" key="11">
    <source>
        <dbReference type="ARBA" id="ARBA00022840"/>
    </source>
</evidence>
<dbReference type="SMART" id="SM00369">
    <property type="entry name" value="LRR_TYP"/>
    <property type="match status" value="13"/>
</dbReference>
<dbReference type="InterPro" id="IPR003591">
    <property type="entry name" value="Leu-rich_rpt_typical-subtyp"/>
</dbReference>
<dbReference type="SMART" id="SM00044">
    <property type="entry name" value="CYCc"/>
    <property type="match status" value="1"/>
</dbReference>
<dbReference type="InterPro" id="IPR029787">
    <property type="entry name" value="Nucleotide_cyclase"/>
</dbReference>
<keyword evidence="11" id="KW-0067">ATP-binding</keyword>
<evidence type="ECO:0000259" key="19">
    <source>
        <dbReference type="PROSITE" id="PS50200"/>
    </source>
</evidence>
<dbReference type="Gene3D" id="3.80.10.10">
    <property type="entry name" value="Ribonuclease Inhibitor"/>
    <property type="match status" value="4"/>
</dbReference>
<dbReference type="SUPFAM" id="SSF81606">
    <property type="entry name" value="PP2C-like"/>
    <property type="match status" value="1"/>
</dbReference>
<dbReference type="InterPro" id="IPR001054">
    <property type="entry name" value="A/G_cyclase"/>
</dbReference>
<gene>
    <name evidence="21" type="ORF">AW171_hschr84840</name>
</gene>
<dbReference type="InterPro" id="IPR050216">
    <property type="entry name" value="LRR_domain-containing"/>
</dbReference>
<evidence type="ECO:0000256" key="4">
    <source>
        <dbReference type="ARBA" id="ARBA00005381"/>
    </source>
</evidence>